<evidence type="ECO:0000256" key="1">
    <source>
        <dbReference type="PIRNR" id="PIRNR012524"/>
    </source>
</evidence>
<sequence length="289" mass="32816">MVNMDITEMYGQVLTGIVTDLNKDEVFVQIDGKTFALDLNELTEIPELGDEISGFLYENQAHKNKMTTVVPFVVQGVWDFAEVTDVRTDLGVFVNIGLDDKDIVVSLDDLPFEHSEWPKKGDSLMVKLDIDHKGRLWGKLADIELYTQIARSPGADVKNKDEEGTIIAIRESGAFVMTESYYIGFIHVEEQSQPLHIGQHVKARVIGTSHRRLNLSMRPRAYEEITPDAQMIVAVLEHSRDKKMPYTDKSDPDDIKEYFGISKGSFKRALGNLMKQKKIEQKDGYTYLK</sequence>
<dbReference type="Pfam" id="PF17783">
    <property type="entry name" value="WHD_CvfB"/>
    <property type="match status" value="1"/>
</dbReference>
<proteinExistence type="inferred from homology"/>
<gene>
    <name evidence="3" type="ORF">FC78_GL001836</name>
</gene>
<evidence type="ECO:0000313" key="3">
    <source>
        <dbReference type="EMBL" id="KRK83029.1"/>
    </source>
</evidence>
<dbReference type="AlphaFoldDB" id="A0A0R1KI15"/>
<dbReference type="Pfam" id="PF13509">
    <property type="entry name" value="S1_2"/>
    <property type="match status" value="1"/>
</dbReference>
<evidence type="ECO:0000313" key="4">
    <source>
        <dbReference type="Proteomes" id="UP000051515"/>
    </source>
</evidence>
<comment type="caution">
    <text evidence="3">The sequence shown here is derived from an EMBL/GenBank/DDBJ whole genome shotgun (WGS) entry which is preliminary data.</text>
</comment>
<comment type="similarity">
    <text evidence="1">Belongs to the CvfB family.</text>
</comment>
<dbReference type="PATRIC" id="fig|1423788.3.peg.1893"/>
<dbReference type="Gene3D" id="2.40.50.330">
    <property type="match status" value="1"/>
</dbReference>
<dbReference type="PIRSF" id="PIRSF012524">
    <property type="entry name" value="YitL_S1"/>
    <property type="match status" value="1"/>
</dbReference>
<dbReference type="Gene3D" id="1.10.10.10">
    <property type="entry name" value="Winged helix-like DNA-binding domain superfamily/Winged helix DNA-binding domain"/>
    <property type="match status" value="1"/>
</dbReference>
<dbReference type="InterPro" id="IPR036388">
    <property type="entry name" value="WH-like_DNA-bd_sf"/>
</dbReference>
<dbReference type="PROSITE" id="PS50126">
    <property type="entry name" value="S1"/>
    <property type="match status" value="1"/>
</dbReference>
<dbReference type="GO" id="GO:0003676">
    <property type="term" value="F:nucleic acid binding"/>
    <property type="evidence" value="ECO:0007669"/>
    <property type="project" value="InterPro"/>
</dbReference>
<dbReference type="Pfam" id="PF21543">
    <property type="entry name" value="CvfB_2nd"/>
    <property type="match status" value="1"/>
</dbReference>
<dbReference type="STRING" id="1423788.FC78_GL001836"/>
<name>A0A0R1KI15_9LACO</name>
<evidence type="ECO:0000259" key="2">
    <source>
        <dbReference type="PROSITE" id="PS50126"/>
    </source>
</evidence>
<dbReference type="CDD" id="cd00164">
    <property type="entry name" value="S1_like"/>
    <property type="match status" value="1"/>
</dbReference>
<dbReference type="InterPro" id="IPR003029">
    <property type="entry name" value="S1_domain"/>
</dbReference>
<organism evidence="3 4">
    <name type="scientific">Companilactobacillus bobalius DSM 19674</name>
    <dbReference type="NCBI Taxonomy" id="1423788"/>
    <lineage>
        <taxon>Bacteria</taxon>
        <taxon>Bacillati</taxon>
        <taxon>Bacillota</taxon>
        <taxon>Bacilli</taxon>
        <taxon>Lactobacillales</taxon>
        <taxon>Lactobacillaceae</taxon>
        <taxon>Companilactobacillus</taxon>
        <taxon>Companilactobacillus bobalius</taxon>
    </lineage>
</organism>
<dbReference type="InterPro" id="IPR014464">
    <property type="entry name" value="CvfB_fam"/>
</dbReference>
<dbReference type="Proteomes" id="UP000051515">
    <property type="component" value="Unassembled WGS sequence"/>
</dbReference>
<reference evidence="3 4" key="1">
    <citation type="journal article" date="2015" name="Genome Announc.">
        <title>Expanding the biotechnology potential of lactobacilli through comparative genomics of 213 strains and associated genera.</title>
        <authorList>
            <person name="Sun Z."/>
            <person name="Harris H.M."/>
            <person name="McCann A."/>
            <person name="Guo C."/>
            <person name="Argimon S."/>
            <person name="Zhang W."/>
            <person name="Yang X."/>
            <person name="Jeffery I.B."/>
            <person name="Cooney J.C."/>
            <person name="Kagawa T.F."/>
            <person name="Liu W."/>
            <person name="Song Y."/>
            <person name="Salvetti E."/>
            <person name="Wrobel A."/>
            <person name="Rasinkangas P."/>
            <person name="Parkhill J."/>
            <person name="Rea M.C."/>
            <person name="O'Sullivan O."/>
            <person name="Ritari J."/>
            <person name="Douillard F.P."/>
            <person name="Paul Ross R."/>
            <person name="Yang R."/>
            <person name="Briner A.E."/>
            <person name="Felis G.E."/>
            <person name="de Vos W.M."/>
            <person name="Barrangou R."/>
            <person name="Klaenhammer T.R."/>
            <person name="Caufield P.W."/>
            <person name="Cui Y."/>
            <person name="Zhang H."/>
            <person name="O'Toole P.W."/>
        </authorList>
    </citation>
    <scope>NUCLEOTIDE SEQUENCE [LARGE SCALE GENOMIC DNA]</scope>
    <source>
        <strain evidence="3 4">DSM 19674</strain>
    </source>
</reference>
<dbReference type="EMBL" id="AZDY01000037">
    <property type="protein sequence ID" value="KRK83029.1"/>
    <property type="molecule type" value="Genomic_DNA"/>
</dbReference>
<accession>A0A0R1KI15</accession>
<dbReference type="Gene3D" id="2.40.50.140">
    <property type="entry name" value="Nucleic acid-binding proteins"/>
    <property type="match status" value="2"/>
</dbReference>
<protein>
    <submittedName>
        <fullName evidence="3">RNA-binding protein</fullName>
    </submittedName>
</protein>
<dbReference type="SMART" id="SM00316">
    <property type="entry name" value="S1"/>
    <property type="match status" value="2"/>
</dbReference>
<dbReference type="PANTHER" id="PTHR37296">
    <property type="entry name" value="CONSERVED VIRULENCE FACTOR B"/>
    <property type="match status" value="1"/>
</dbReference>
<dbReference type="PANTHER" id="PTHR37296:SF1">
    <property type="entry name" value="CONSERVED VIRULENCE FACTOR B"/>
    <property type="match status" value="1"/>
</dbReference>
<dbReference type="InterPro" id="IPR048587">
    <property type="entry name" value="CvfB_S1_3rd"/>
</dbReference>
<dbReference type="InterPro" id="IPR040764">
    <property type="entry name" value="CvfB_WH"/>
</dbReference>
<dbReference type="SUPFAM" id="SSF50249">
    <property type="entry name" value="Nucleic acid-binding proteins"/>
    <property type="match status" value="1"/>
</dbReference>
<feature type="domain" description="S1 motif" evidence="2">
    <location>
        <begin position="159"/>
        <end position="218"/>
    </location>
</feature>
<keyword evidence="4" id="KW-1185">Reference proteome</keyword>
<dbReference type="InterPro" id="IPR048588">
    <property type="entry name" value="CvfB_S1_2nd"/>
</dbReference>
<dbReference type="InterPro" id="IPR012340">
    <property type="entry name" value="NA-bd_OB-fold"/>
</dbReference>
<dbReference type="InterPro" id="IPR039566">
    <property type="entry name" value="CvfB_S1_st"/>
</dbReference>
<dbReference type="Pfam" id="PF21191">
    <property type="entry name" value="CvfB_1st"/>
    <property type="match status" value="1"/>
</dbReference>